<evidence type="ECO:0000313" key="4">
    <source>
        <dbReference type="EMBL" id="MCP2727074.1"/>
    </source>
</evidence>
<dbReference type="Pfam" id="PF07282">
    <property type="entry name" value="Cas12f1-like_TNB"/>
    <property type="match status" value="1"/>
</dbReference>
<protein>
    <submittedName>
        <fullName evidence="4">Transposase</fullName>
    </submittedName>
</protein>
<dbReference type="AlphaFoldDB" id="A0AAE3GNC4"/>
<evidence type="ECO:0000313" key="5">
    <source>
        <dbReference type="Proteomes" id="UP001204953"/>
    </source>
</evidence>
<accession>A0AAE3GNC4</accession>
<name>A0AAE3GNC4_9CYAN</name>
<feature type="domain" description="Cas12f1-like TNB" evidence="3">
    <location>
        <begin position="24"/>
        <end position="89"/>
    </location>
</feature>
<reference evidence="4" key="1">
    <citation type="submission" date="2022-06" db="EMBL/GenBank/DDBJ databases">
        <title>New cyanobacteria of genus Symplocastrum in benthos of Lake Baikal.</title>
        <authorList>
            <person name="Sorokovikova E."/>
            <person name="Tikhonova I."/>
            <person name="Krasnopeev A."/>
            <person name="Evseev P."/>
            <person name="Gladkikh A."/>
            <person name="Belykh O."/>
        </authorList>
    </citation>
    <scope>NUCLEOTIDE SEQUENCE</scope>
    <source>
        <strain evidence="4">BBK-W-15</strain>
    </source>
</reference>
<feature type="compositionally biased region" description="Basic and acidic residues" evidence="2">
    <location>
        <begin position="100"/>
        <end position="123"/>
    </location>
</feature>
<keyword evidence="5" id="KW-1185">Reference proteome</keyword>
<evidence type="ECO:0000256" key="2">
    <source>
        <dbReference type="SAM" id="MobiDB-lite"/>
    </source>
</evidence>
<organism evidence="4 5">
    <name type="scientific">Limnofasciculus baicalensis BBK-W-15</name>
    <dbReference type="NCBI Taxonomy" id="2699891"/>
    <lineage>
        <taxon>Bacteria</taxon>
        <taxon>Bacillati</taxon>
        <taxon>Cyanobacteriota</taxon>
        <taxon>Cyanophyceae</taxon>
        <taxon>Coleofasciculales</taxon>
        <taxon>Coleofasciculaceae</taxon>
        <taxon>Limnofasciculus</taxon>
        <taxon>Limnofasciculus baicalensis</taxon>
    </lineage>
</organism>
<evidence type="ECO:0000256" key="1">
    <source>
        <dbReference type="ARBA" id="ARBA00023125"/>
    </source>
</evidence>
<dbReference type="EMBL" id="JAMZMM010000005">
    <property type="protein sequence ID" value="MCP2727074.1"/>
    <property type="molecule type" value="Genomic_DNA"/>
</dbReference>
<dbReference type="GO" id="GO:0003677">
    <property type="term" value="F:DNA binding"/>
    <property type="evidence" value="ECO:0007669"/>
    <property type="project" value="UniProtKB-KW"/>
</dbReference>
<gene>
    <name evidence="4" type="ORF">NJ959_01105</name>
</gene>
<proteinExistence type="predicted"/>
<sequence length="137" mass="15403">MTFKLKNGQSRKKGLNRSISDASWAELILKIEYLAGKQGKIVIKVNPKHSIQECRNCGQIDKSNRDGEKFICTQCGYMTHADIGAAKTIRDRAFSLVRGDSPELKRPKQRKETSVRPRGKRTEPGNLSNQDIKAVMS</sequence>
<comment type="caution">
    <text evidence="4">The sequence shown here is derived from an EMBL/GenBank/DDBJ whole genome shotgun (WGS) entry which is preliminary data.</text>
</comment>
<keyword evidence="1" id="KW-0238">DNA-binding</keyword>
<dbReference type="InterPro" id="IPR010095">
    <property type="entry name" value="Cas12f1-like_TNB"/>
</dbReference>
<dbReference type="RefSeq" id="WP_254009890.1">
    <property type="nucleotide sequence ID" value="NZ_JAMZMM010000005.1"/>
</dbReference>
<feature type="region of interest" description="Disordered" evidence="2">
    <location>
        <begin position="98"/>
        <end position="137"/>
    </location>
</feature>
<evidence type="ECO:0000259" key="3">
    <source>
        <dbReference type="Pfam" id="PF07282"/>
    </source>
</evidence>
<dbReference type="Proteomes" id="UP001204953">
    <property type="component" value="Unassembled WGS sequence"/>
</dbReference>